<evidence type="ECO:0000256" key="1">
    <source>
        <dbReference type="SAM" id="MobiDB-lite"/>
    </source>
</evidence>
<organism evidence="3 4">
    <name type="scientific">Pseudo-nitzschia multistriata</name>
    <dbReference type="NCBI Taxonomy" id="183589"/>
    <lineage>
        <taxon>Eukaryota</taxon>
        <taxon>Sar</taxon>
        <taxon>Stramenopiles</taxon>
        <taxon>Ochrophyta</taxon>
        <taxon>Bacillariophyta</taxon>
        <taxon>Bacillariophyceae</taxon>
        <taxon>Bacillariophycidae</taxon>
        <taxon>Bacillariales</taxon>
        <taxon>Bacillariaceae</taxon>
        <taxon>Pseudo-nitzschia</taxon>
    </lineage>
</organism>
<evidence type="ECO:0000313" key="3">
    <source>
        <dbReference type="EMBL" id="VEU33456.1"/>
    </source>
</evidence>
<keyword evidence="2" id="KW-0472">Membrane</keyword>
<protein>
    <recommendedName>
        <fullName evidence="5">Sulfotransferase domain-containing protein</fullName>
    </recommendedName>
</protein>
<sequence length="464" mass="52762">MGGDNDSVISSSKARRKRRNKQQRHEQRFANYLVFGFTSTVCMGLFALCYMIVLLILWPLLQASTPTEMPDETPRDYIHHMHMPPSLKEIASVPVKDKIGEVTSKLRKNLAKFRQGRGVTDANLLDQAVKKYESIVKERQSEKQRESARDTASKNKNAENSAVVAGTHRNGFVVLGMHRSGTSMLAGLLHRSAGYTVGGPLIGSAADNEMGFFERIDVVLQNDEFMNNQNIWWDANVAHYDWEKALEDKENGSITFKEGARGLAFLNDPGNAPWLQKDPRMCITLKTWLKLMNNEPAVMFTYRHPVEVAMSINKRDNSIAVDTGLRLWIIYNMRAIQNSRGLCIVRSSNDAILADPLTEVQRISDELNTKCGVPAPARRITQEEVEKFINPKLQHNKKKKKASKNVLETYNDGKCVVNAWESKHEVGSEVYERELRLYRQAMKVYCDFQSGVAYEEDYTWPVLI</sequence>
<keyword evidence="4" id="KW-1185">Reference proteome</keyword>
<dbReference type="Proteomes" id="UP000291116">
    <property type="component" value="Unassembled WGS sequence"/>
</dbReference>
<evidence type="ECO:0000256" key="2">
    <source>
        <dbReference type="SAM" id="Phobius"/>
    </source>
</evidence>
<keyword evidence="2" id="KW-1133">Transmembrane helix</keyword>
<evidence type="ECO:0008006" key="5">
    <source>
        <dbReference type="Google" id="ProtNLM"/>
    </source>
</evidence>
<feature type="region of interest" description="Disordered" evidence="1">
    <location>
        <begin position="1"/>
        <end position="23"/>
    </location>
</feature>
<gene>
    <name evidence="3" type="ORF">PSNMU_V1.4_AUG-EV-PASAV3_0002600</name>
</gene>
<proteinExistence type="predicted"/>
<feature type="region of interest" description="Disordered" evidence="1">
    <location>
        <begin position="136"/>
        <end position="162"/>
    </location>
</feature>
<dbReference type="AlphaFoldDB" id="A0A448YUJ4"/>
<name>A0A448YUJ4_9STRA</name>
<feature type="transmembrane region" description="Helical" evidence="2">
    <location>
        <begin position="29"/>
        <end position="61"/>
    </location>
</feature>
<dbReference type="Gene3D" id="3.40.50.300">
    <property type="entry name" value="P-loop containing nucleotide triphosphate hydrolases"/>
    <property type="match status" value="1"/>
</dbReference>
<evidence type="ECO:0000313" key="4">
    <source>
        <dbReference type="Proteomes" id="UP000291116"/>
    </source>
</evidence>
<dbReference type="OrthoDB" id="38641at2759"/>
<reference evidence="3 4" key="1">
    <citation type="submission" date="2019-01" db="EMBL/GenBank/DDBJ databases">
        <authorList>
            <person name="Ferrante I. M."/>
        </authorList>
    </citation>
    <scope>NUCLEOTIDE SEQUENCE [LARGE SCALE GENOMIC DNA]</scope>
    <source>
        <strain evidence="3 4">B856</strain>
    </source>
</reference>
<accession>A0A448YUJ4</accession>
<feature type="compositionally biased region" description="Basic residues" evidence="1">
    <location>
        <begin position="13"/>
        <end position="22"/>
    </location>
</feature>
<feature type="compositionally biased region" description="Basic and acidic residues" evidence="1">
    <location>
        <begin position="136"/>
        <end position="157"/>
    </location>
</feature>
<dbReference type="SUPFAM" id="SSF52540">
    <property type="entry name" value="P-loop containing nucleoside triphosphate hydrolases"/>
    <property type="match status" value="1"/>
</dbReference>
<dbReference type="EMBL" id="CAACVS010000001">
    <property type="protein sequence ID" value="VEU33456.1"/>
    <property type="molecule type" value="Genomic_DNA"/>
</dbReference>
<dbReference type="InterPro" id="IPR027417">
    <property type="entry name" value="P-loop_NTPase"/>
</dbReference>
<keyword evidence="2" id="KW-0812">Transmembrane</keyword>